<organism evidence="2">
    <name type="scientific">Siphoviridae sp. ct3z32</name>
    <dbReference type="NCBI Taxonomy" id="2825327"/>
    <lineage>
        <taxon>Viruses</taxon>
        <taxon>Duplodnaviria</taxon>
        <taxon>Heunggongvirae</taxon>
        <taxon>Uroviricota</taxon>
        <taxon>Caudoviricetes</taxon>
    </lineage>
</organism>
<sequence>MSLTQSARLQQNKESFSSGDFPPFAQIGSHVWLRRYGNAKTLIASPFDFCSWFLKYFII</sequence>
<accession>A0A8S5VI25</accession>
<feature type="region of interest" description="Disordered" evidence="1">
    <location>
        <begin position="1"/>
        <end position="24"/>
    </location>
</feature>
<protein>
    <submittedName>
        <fullName evidence="2">Uncharacterized protein</fullName>
    </submittedName>
</protein>
<feature type="compositionally biased region" description="Polar residues" evidence="1">
    <location>
        <begin position="1"/>
        <end position="18"/>
    </location>
</feature>
<name>A0A8S5VI25_9CAUD</name>
<evidence type="ECO:0000313" key="2">
    <source>
        <dbReference type="EMBL" id="DAG06247.1"/>
    </source>
</evidence>
<reference evidence="2" key="1">
    <citation type="journal article" date="2021" name="Proc. Natl. Acad. Sci. U.S.A.">
        <title>A Catalog of Tens of Thousands of Viruses from Human Metagenomes Reveals Hidden Associations with Chronic Diseases.</title>
        <authorList>
            <person name="Tisza M.J."/>
            <person name="Buck C.B."/>
        </authorList>
    </citation>
    <scope>NUCLEOTIDE SEQUENCE</scope>
    <source>
        <strain evidence="2">Ct3z32</strain>
    </source>
</reference>
<proteinExistence type="predicted"/>
<dbReference type="EMBL" id="BK016267">
    <property type="protein sequence ID" value="DAG06247.1"/>
    <property type="molecule type" value="Genomic_DNA"/>
</dbReference>
<evidence type="ECO:0000256" key="1">
    <source>
        <dbReference type="SAM" id="MobiDB-lite"/>
    </source>
</evidence>